<organism evidence="2 3">
    <name type="scientific">Branchiostoma lanceolatum</name>
    <name type="common">Common lancelet</name>
    <name type="synonym">Amphioxus lanceolatum</name>
    <dbReference type="NCBI Taxonomy" id="7740"/>
    <lineage>
        <taxon>Eukaryota</taxon>
        <taxon>Metazoa</taxon>
        <taxon>Chordata</taxon>
        <taxon>Cephalochordata</taxon>
        <taxon>Leptocardii</taxon>
        <taxon>Amphioxiformes</taxon>
        <taxon>Branchiostomatidae</taxon>
        <taxon>Branchiostoma</taxon>
    </lineage>
</organism>
<evidence type="ECO:0000313" key="2">
    <source>
        <dbReference type="EMBL" id="CAH1246103.1"/>
    </source>
</evidence>
<accession>A0A8J9Z207</accession>
<protein>
    <submittedName>
        <fullName evidence="2">Hypp7658 protein</fullName>
    </submittedName>
</protein>
<sequence>MGGLAVSLIFQVTAMYNSNAALRERIAVLETRVQDMPTFSGLPGWTQGAQESEAGTGNTEAHKRTKRQSVSSGIGPCKDCKDGRDGRDGRDGTPGVQGPPGCCNNSSCCLQGPPEPERPPEPPGEVNDSDYYNYYDELAQSICTAASDQSGDIFAIRRDCRRNGDGLTCNEMCTSRKGAMLSAVGGVRSTSECFDGVHVYMGRPVLSPDHVADAGKVGLAAYRYFSSGCIFAANVCGPNYCCCRLH</sequence>
<name>A0A8J9Z207_BRALA</name>
<dbReference type="EMBL" id="OV696700">
    <property type="protein sequence ID" value="CAH1246103.1"/>
    <property type="molecule type" value="Genomic_DNA"/>
</dbReference>
<feature type="region of interest" description="Disordered" evidence="1">
    <location>
        <begin position="41"/>
        <end position="98"/>
    </location>
</feature>
<proteinExistence type="predicted"/>
<dbReference type="Proteomes" id="UP000838412">
    <property type="component" value="Chromosome 15"/>
</dbReference>
<evidence type="ECO:0000313" key="3">
    <source>
        <dbReference type="Proteomes" id="UP000838412"/>
    </source>
</evidence>
<dbReference type="AlphaFoldDB" id="A0A8J9Z207"/>
<reference evidence="2" key="1">
    <citation type="submission" date="2022-01" db="EMBL/GenBank/DDBJ databases">
        <authorList>
            <person name="Braso-Vives M."/>
        </authorList>
    </citation>
    <scope>NUCLEOTIDE SEQUENCE</scope>
</reference>
<evidence type="ECO:0000256" key="1">
    <source>
        <dbReference type="SAM" id="MobiDB-lite"/>
    </source>
</evidence>
<feature type="compositionally biased region" description="Polar residues" evidence="1">
    <location>
        <begin position="47"/>
        <end position="59"/>
    </location>
</feature>
<feature type="compositionally biased region" description="Basic and acidic residues" evidence="1">
    <location>
        <begin position="78"/>
        <end position="91"/>
    </location>
</feature>
<gene>
    <name evidence="2" type="primary">Hypp7658</name>
    <name evidence="2" type="ORF">BLAG_LOCUS8241</name>
</gene>
<keyword evidence="3" id="KW-1185">Reference proteome</keyword>